<evidence type="ECO:0000256" key="1">
    <source>
        <dbReference type="ARBA" id="ARBA00022723"/>
    </source>
</evidence>
<dbReference type="EMBL" id="CP035945">
    <property type="protein sequence ID" value="QBE98661.1"/>
    <property type="molecule type" value="Genomic_DNA"/>
</dbReference>
<accession>A0A4P6M0R5</accession>
<reference evidence="4 5" key="1">
    <citation type="submission" date="2019-01" db="EMBL/GenBank/DDBJ databases">
        <title>PMF-metabolizing Aryl O-demethylase.</title>
        <authorList>
            <person name="Kim M."/>
        </authorList>
    </citation>
    <scope>NUCLEOTIDE SEQUENCE [LARGE SCALE GENOMIC DNA]</scope>
    <source>
        <strain evidence="4 5">PMF1</strain>
    </source>
</reference>
<dbReference type="RefSeq" id="WP_130182012.1">
    <property type="nucleotide sequence ID" value="NZ_CP035945.1"/>
</dbReference>
<name>A0A4P6M0R5_9FIRM</name>
<dbReference type="InterPro" id="IPR004843">
    <property type="entry name" value="Calcineurin-like_PHP"/>
</dbReference>
<evidence type="ECO:0000256" key="2">
    <source>
        <dbReference type="ARBA" id="ARBA00022801"/>
    </source>
</evidence>
<dbReference type="Proteomes" id="UP000289794">
    <property type="component" value="Chromosome"/>
</dbReference>
<gene>
    <name evidence="4" type="primary">cpdA_3</name>
    <name evidence="4" type="ORF">PMF13cell1_04227</name>
</gene>
<dbReference type="InterPro" id="IPR029052">
    <property type="entry name" value="Metallo-depent_PP-like"/>
</dbReference>
<dbReference type="Pfam" id="PF00149">
    <property type="entry name" value="Metallophos"/>
    <property type="match status" value="1"/>
</dbReference>
<dbReference type="Gene3D" id="3.60.21.10">
    <property type="match status" value="1"/>
</dbReference>
<sequence length="283" mass="31652">MKKFVTTTYRITTDKIKRHPLKFVMISDLHNVVFGEKNEPVFDRIKALGPDAVLIAGDLVLGKTDASLKPAAAFLGEAAKLAPVLYAPGNHEQRMKLFTEEYGGRFSAFEKKIKQMGVSYLENQRTVLQIKGETVAVTGLDLPYKYYSRGLQRGPGRAELEHLIGRPDKEVYEILLAHTPRYGDEYFAWGADLILSGHYHGGVMRLPFLGSVISPDFRLFPRYGYGEYRKGPKTSAKKARPGQKITGSEQIMITGAGLGEHTMPLRINDPRELVVLECLPKEV</sequence>
<dbReference type="GO" id="GO:0009245">
    <property type="term" value="P:lipid A biosynthetic process"/>
    <property type="evidence" value="ECO:0007669"/>
    <property type="project" value="TreeGrafter"/>
</dbReference>
<organism evidence="4 5">
    <name type="scientific">Blautia producta</name>
    <dbReference type="NCBI Taxonomy" id="33035"/>
    <lineage>
        <taxon>Bacteria</taxon>
        <taxon>Bacillati</taxon>
        <taxon>Bacillota</taxon>
        <taxon>Clostridia</taxon>
        <taxon>Lachnospirales</taxon>
        <taxon>Lachnospiraceae</taxon>
        <taxon>Blautia</taxon>
    </lineage>
</organism>
<dbReference type="InterPro" id="IPR051158">
    <property type="entry name" value="Metallophosphoesterase_sf"/>
</dbReference>
<keyword evidence="2 4" id="KW-0378">Hydrolase</keyword>
<dbReference type="PANTHER" id="PTHR31302:SF31">
    <property type="entry name" value="PHOSPHODIESTERASE YAEI"/>
    <property type="match status" value="1"/>
</dbReference>
<dbReference type="GO" id="GO:0046872">
    <property type="term" value="F:metal ion binding"/>
    <property type="evidence" value="ECO:0007669"/>
    <property type="project" value="UniProtKB-KW"/>
</dbReference>
<evidence type="ECO:0000259" key="3">
    <source>
        <dbReference type="Pfam" id="PF00149"/>
    </source>
</evidence>
<protein>
    <submittedName>
        <fullName evidence="4">3',5'-cyclic adenosine monophosphate phosphodiesterase CpdA</fullName>
        <ecNumber evidence="4">3.1.4.53</ecNumber>
    </submittedName>
</protein>
<feature type="domain" description="Calcineurin-like phosphoesterase" evidence="3">
    <location>
        <begin position="21"/>
        <end position="201"/>
    </location>
</feature>
<keyword evidence="1" id="KW-0479">Metal-binding</keyword>
<dbReference type="PANTHER" id="PTHR31302">
    <property type="entry name" value="TRANSMEMBRANE PROTEIN WITH METALLOPHOSPHOESTERASE DOMAIN-RELATED"/>
    <property type="match status" value="1"/>
</dbReference>
<dbReference type="GO" id="GO:0004115">
    <property type="term" value="F:3',5'-cyclic-AMP phosphodiesterase activity"/>
    <property type="evidence" value="ECO:0007669"/>
    <property type="project" value="UniProtKB-EC"/>
</dbReference>
<dbReference type="GO" id="GO:0008758">
    <property type="term" value="F:UDP-2,3-diacylglucosamine hydrolase activity"/>
    <property type="evidence" value="ECO:0007669"/>
    <property type="project" value="TreeGrafter"/>
</dbReference>
<dbReference type="EC" id="3.1.4.53" evidence="4"/>
<evidence type="ECO:0000313" key="4">
    <source>
        <dbReference type="EMBL" id="QBE98661.1"/>
    </source>
</evidence>
<evidence type="ECO:0000313" key="5">
    <source>
        <dbReference type="Proteomes" id="UP000289794"/>
    </source>
</evidence>
<dbReference type="AlphaFoldDB" id="A0A4P6M0R5"/>
<dbReference type="SUPFAM" id="SSF56300">
    <property type="entry name" value="Metallo-dependent phosphatases"/>
    <property type="match status" value="1"/>
</dbReference>
<proteinExistence type="predicted"/>
<dbReference type="GO" id="GO:0016020">
    <property type="term" value="C:membrane"/>
    <property type="evidence" value="ECO:0007669"/>
    <property type="project" value="GOC"/>
</dbReference>
<dbReference type="KEGG" id="bpro:PMF13cell1_04227"/>